<dbReference type="Pfam" id="PF04042">
    <property type="entry name" value="DNA_pol_E_B"/>
    <property type="match status" value="1"/>
</dbReference>
<dbReference type="InterPro" id="IPR007185">
    <property type="entry name" value="DNA_pol_a/d/e_bsu"/>
</dbReference>
<evidence type="ECO:0000256" key="1">
    <source>
        <dbReference type="ARBA" id="ARBA00004123"/>
    </source>
</evidence>
<dbReference type="GO" id="GO:0006270">
    <property type="term" value="P:DNA replication initiation"/>
    <property type="evidence" value="ECO:0007669"/>
    <property type="project" value="TreeGrafter"/>
</dbReference>
<dbReference type="InterPro" id="IPR016722">
    <property type="entry name" value="DNA_pol_alpha_bsu"/>
</dbReference>
<evidence type="ECO:0000313" key="10">
    <source>
        <dbReference type="Proteomes" id="UP000193642"/>
    </source>
</evidence>
<comment type="subcellular location">
    <subcellularLocation>
        <location evidence="1">Nucleus</location>
    </subcellularLocation>
</comment>
<dbReference type="Pfam" id="PF22062">
    <property type="entry name" value="OB_DPOA2"/>
    <property type="match status" value="1"/>
</dbReference>
<sequence length="769" mass="83536">MPTTASTTSTSSATTTNTNTNLATEIQREFSLTSLNVDAEPEAVARLVEFATVFSVSPESLASKFEGDLDKLIAAKTPLKVSAVQSQRPIVNDSDLMAMLNGTGMENLASQRPYGQHKAKLRGANQSQQQQQSQLSQPPRTPLINASTTNSSQISAALSAAKSIPPPKTPSSTFNSTTQKQLLASQQKTPLSARPSTPLAPPAVPFSDRQNKGKLDDLFNPEVPLSTSDSKTPLEISLPPGQQMHGYRYMFERLAEKGDLVDARIQELCLAVDQWVYDNIIVNQTLDMDEEAIQPTSTQVEDSDEPTFKALANPTIPHHTLFYTAGRIVAESAERQATAQQTEPKLTLDTLYLETCRLLGSGHRVQIQLSETLLKRHGANLFPGQILGLAAVNPSGRLLIVQDIFPVPRLDFATTRISRILSLYENEPSRVINMVVAAGPYSADSLSTDAPSYEPLDELVKVLCTEKPDVVILCGPFVDEGLAGWKEGRYTATTESCMKKYIAPALKRVLEASGSTRIVMVPSTRGMESEWVGYPQPPLGSALGEEARVLRWKQFGIKEMVATGNVVLVPNPVQIMVNEVVVTISNVDSLFHLNRDGLRVEPEATTLGTQTQKLDRFGSLFQHHLTQRHLYPLTPSSLNPSDPTMNLFAIDATRAQSSSITLQATPDILILPSALKPLVKNVDGCVCINPGTLVKGRSGGGSYARLCIHPLDIAMLSGIVKTEDGGEKKKVGEKRKGVDGEEEGCGTEEEGVVLEHNVASRCRVEVRKI</sequence>
<gene>
    <name evidence="9" type="ORF">BCR33DRAFT_720100</name>
</gene>
<reference evidence="9 10" key="1">
    <citation type="submission" date="2016-07" db="EMBL/GenBank/DDBJ databases">
        <title>Pervasive Adenine N6-methylation of Active Genes in Fungi.</title>
        <authorList>
            <consortium name="DOE Joint Genome Institute"/>
            <person name="Mondo S.J."/>
            <person name="Dannebaum R.O."/>
            <person name="Kuo R.C."/>
            <person name="Labutti K."/>
            <person name="Haridas S."/>
            <person name="Kuo A."/>
            <person name="Salamov A."/>
            <person name="Ahrendt S.R."/>
            <person name="Lipzen A."/>
            <person name="Sullivan W."/>
            <person name="Andreopoulos W.B."/>
            <person name="Clum A."/>
            <person name="Lindquist E."/>
            <person name="Daum C."/>
            <person name="Ramamoorthy G.K."/>
            <person name="Gryganskyi A."/>
            <person name="Culley D."/>
            <person name="Magnuson J.K."/>
            <person name="James T.Y."/>
            <person name="O'Malley M.A."/>
            <person name="Stajich J.E."/>
            <person name="Spatafora J.W."/>
            <person name="Visel A."/>
            <person name="Grigoriev I.V."/>
        </authorList>
    </citation>
    <scope>NUCLEOTIDE SEQUENCE [LARGE SCALE GENOMIC DNA]</scope>
    <source>
        <strain evidence="9 10">JEL800</strain>
    </source>
</reference>
<comment type="similarity">
    <text evidence="2">Belongs to the DNA polymerase alpha subunit B family.</text>
</comment>
<evidence type="ECO:0000256" key="6">
    <source>
        <dbReference type="SAM" id="MobiDB-lite"/>
    </source>
</evidence>
<feature type="region of interest" description="Disordered" evidence="6">
    <location>
        <begin position="1"/>
        <end position="20"/>
    </location>
</feature>
<comment type="caution">
    <text evidence="9">The sequence shown here is derived from an EMBL/GenBank/DDBJ whole genome shotgun (WGS) entry which is preliminary data.</text>
</comment>
<organism evidence="9 10">
    <name type="scientific">Rhizoclosmatium globosum</name>
    <dbReference type="NCBI Taxonomy" id="329046"/>
    <lineage>
        <taxon>Eukaryota</taxon>
        <taxon>Fungi</taxon>
        <taxon>Fungi incertae sedis</taxon>
        <taxon>Chytridiomycota</taxon>
        <taxon>Chytridiomycota incertae sedis</taxon>
        <taxon>Chytridiomycetes</taxon>
        <taxon>Chytridiales</taxon>
        <taxon>Chytriomycetaceae</taxon>
        <taxon>Rhizoclosmatium</taxon>
    </lineage>
</organism>
<evidence type="ECO:0000313" key="9">
    <source>
        <dbReference type="EMBL" id="ORY39664.1"/>
    </source>
</evidence>
<keyword evidence="10" id="KW-1185">Reference proteome</keyword>
<evidence type="ECO:0000256" key="5">
    <source>
        <dbReference type="ARBA" id="ARBA00023242"/>
    </source>
</evidence>
<evidence type="ECO:0000259" key="7">
    <source>
        <dbReference type="Pfam" id="PF04042"/>
    </source>
</evidence>
<proteinExistence type="inferred from homology"/>
<dbReference type="Proteomes" id="UP000193642">
    <property type="component" value="Unassembled WGS sequence"/>
</dbReference>
<dbReference type="PANTHER" id="PTHR23061:SF12">
    <property type="entry name" value="DNA POLYMERASE ALPHA SUBUNIT B"/>
    <property type="match status" value="1"/>
</dbReference>
<feature type="domain" description="DNA polymerase alpha/delta/epsilon subunit B" evidence="7">
    <location>
        <begin position="435"/>
        <end position="678"/>
    </location>
</feature>
<dbReference type="OrthoDB" id="336885at2759"/>
<feature type="region of interest" description="Disordered" evidence="6">
    <location>
        <begin position="114"/>
        <end position="239"/>
    </location>
</feature>
<feature type="compositionally biased region" description="Polar residues" evidence="6">
    <location>
        <begin position="144"/>
        <end position="156"/>
    </location>
</feature>
<dbReference type="Gene3D" id="3.60.21.60">
    <property type="match status" value="2"/>
</dbReference>
<evidence type="ECO:0000256" key="2">
    <source>
        <dbReference type="ARBA" id="ARBA00007299"/>
    </source>
</evidence>
<name>A0A1Y2BYB6_9FUNG</name>
<accession>A0A1Y2BYB6</accession>
<dbReference type="STRING" id="329046.A0A1Y2BYB6"/>
<evidence type="ECO:0000259" key="8">
    <source>
        <dbReference type="Pfam" id="PF22062"/>
    </source>
</evidence>
<dbReference type="AlphaFoldDB" id="A0A1Y2BYB6"/>
<dbReference type="PANTHER" id="PTHR23061">
    <property type="entry name" value="DNA POLYMERASE 2 ALPHA 70 KDA SUBUNIT"/>
    <property type="match status" value="1"/>
</dbReference>
<feature type="compositionally biased region" description="Low complexity" evidence="6">
    <location>
        <begin position="126"/>
        <end position="137"/>
    </location>
</feature>
<dbReference type="GO" id="GO:0003677">
    <property type="term" value="F:DNA binding"/>
    <property type="evidence" value="ECO:0007669"/>
    <property type="project" value="InterPro"/>
</dbReference>
<feature type="compositionally biased region" description="Polar residues" evidence="6">
    <location>
        <begin position="174"/>
        <end position="190"/>
    </location>
</feature>
<protein>
    <recommendedName>
        <fullName evidence="3">DNA polymerase alpha subunit B</fullName>
    </recommendedName>
</protein>
<evidence type="ECO:0000256" key="4">
    <source>
        <dbReference type="ARBA" id="ARBA00022705"/>
    </source>
</evidence>
<keyword evidence="5" id="KW-0539">Nucleus</keyword>
<dbReference type="EMBL" id="MCGO01000039">
    <property type="protein sequence ID" value="ORY39664.1"/>
    <property type="molecule type" value="Genomic_DNA"/>
</dbReference>
<feature type="domain" description="DNA polymerase alpha subunit B OB" evidence="8">
    <location>
        <begin position="307"/>
        <end position="406"/>
    </location>
</feature>
<keyword evidence="4" id="KW-0235">DNA replication</keyword>
<evidence type="ECO:0000256" key="3">
    <source>
        <dbReference type="ARBA" id="ARBA00018596"/>
    </source>
</evidence>
<dbReference type="InterPro" id="IPR054300">
    <property type="entry name" value="OB_DPOA2"/>
</dbReference>
<dbReference type="GO" id="GO:0005658">
    <property type="term" value="C:alpha DNA polymerase:primase complex"/>
    <property type="evidence" value="ECO:0007669"/>
    <property type="project" value="TreeGrafter"/>
</dbReference>